<evidence type="ECO:0000313" key="2">
    <source>
        <dbReference type="Proteomes" id="UP000324897"/>
    </source>
</evidence>
<name>A0A5J9U7B1_9POAL</name>
<evidence type="ECO:0000313" key="1">
    <source>
        <dbReference type="EMBL" id="TVU19021.1"/>
    </source>
</evidence>
<accession>A0A5J9U7B1</accession>
<comment type="caution">
    <text evidence="1">The sequence shown here is derived from an EMBL/GenBank/DDBJ whole genome shotgun (WGS) entry which is preliminary data.</text>
</comment>
<protein>
    <submittedName>
        <fullName evidence="1">Uncharacterized protein</fullName>
    </submittedName>
</protein>
<dbReference type="Proteomes" id="UP000324897">
    <property type="component" value="Chromosome 7"/>
</dbReference>
<keyword evidence="2" id="KW-1185">Reference proteome</keyword>
<dbReference type="EMBL" id="RWGY01000029">
    <property type="protein sequence ID" value="TVU19021.1"/>
    <property type="molecule type" value="Genomic_DNA"/>
</dbReference>
<gene>
    <name evidence="1" type="ORF">EJB05_35146</name>
</gene>
<sequence>MDHAARIVKRTTSDLPCFISACVQLQTQTPRAARFGSFSTLRALLAAGESQLGRWLEFARAAS</sequence>
<reference evidence="1 2" key="1">
    <citation type="journal article" date="2019" name="Sci. Rep.">
        <title>A high-quality genome of Eragrostis curvula grass provides insights into Poaceae evolution and supports new strategies to enhance forage quality.</title>
        <authorList>
            <person name="Carballo J."/>
            <person name="Santos B.A.C.M."/>
            <person name="Zappacosta D."/>
            <person name="Garbus I."/>
            <person name="Selva J.P."/>
            <person name="Gallo C.A."/>
            <person name="Diaz A."/>
            <person name="Albertini E."/>
            <person name="Caccamo M."/>
            <person name="Echenique V."/>
        </authorList>
    </citation>
    <scope>NUCLEOTIDE SEQUENCE [LARGE SCALE GENOMIC DNA]</scope>
    <source>
        <strain evidence="2">cv. Victoria</strain>
        <tissue evidence="1">Leaf</tissue>
    </source>
</reference>
<feature type="non-terminal residue" evidence="1">
    <location>
        <position position="1"/>
    </location>
</feature>
<organism evidence="1 2">
    <name type="scientific">Eragrostis curvula</name>
    <name type="common">weeping love grass</name>
    <dbReference type="NCBI Taxonomy" id="38414"/>
    <lineage>
        <taxon>Eukaryota</taxon>
        <taxon>Viridiplantae</taxon>
        <taxon>Streptophyta</taxon>
        <taxon>Embryophyta</taxon>
        <taxon>Tracheophyta</taxon>
        <taxon>Spermatophyta</taxon>
        <taxon>Magnoliopsida</taxon>
        <taxon>Liliopsida</taxon>
        <taxon>Poales</taxon>
        <taxon>Poaceae</taxon>
        <taxon>PACMAD clade</taxon>
        <taxon>Chloridoideae</taxon>
        <taxon>Eragrostideae</taxon>
        <taxon>Eragrostidinae</taxon>
        <taxon>Eragrostis</taxon>
    </lineage>
</organism>
<dbReference type="Gramene" id="TVU19021">
    <property type="protein sequence ID" value="TVU19021"/>
    <property type="gene ID" value="EJB05_35146"/>
</dbReference>
<proteinExistence type="predicted"/>
<dbReference type="AlphaFoldDB" id="A0A5J9U7B1"/>